<sequence>MLPYIFYIVTSPVRQHIRLNISREPGLIQS</sequence>
<proteinExistence type="predicted"/>
<reference evidence="1" key="2">
    <citation type="journal article" date="2015" name="Fish Shellfish Immunol.">
        <title>Early steps in the European eel (Anguilla anguilla)-Vibrio vulnificus interaction in the gills: Role of the RtxA13 toxin.</title>
        <authorList>
            <person name="Callol A."/>
            <person name="Pajuelo D."/>
            <person name="Ebbesson L."/>
            <person name="Teles M."/>
            <person name="MacKenzie S."/>
            <person name="Amaro C."/>
        </authorList>
    </citation>
    <scope>NUCLEOTIDE SEQUENCE</scope>
</reference>
<name>A0A0E9R9X6_ANGAN</name>
<accession>A0A0E9R9X6</accession>
<dbReference type="AlphaFoldDB" id="A0A0E9R9X6"/>
<evidence type="ECO:0000313" key="1">
    <source>
        <dbReference type="EMBL" id="JAH25153.1"/>
    </source>
</evidence>
<organism evidence="1">
    <name type="scientific">Anguilla anguilla</name>
    <name type="common">European freshwater eel</name>
    <name type="synonym">Muraena anguilla</name>
    <dbReference type="NCBI Taxonomy" id="7936"/>
    <lineage>
        <taxon>Eukaryota</taxon>
        <taxon>Metazoa</taxon>
        <taxon>Chordata</taxon>
        <taxon>Craniata</taxon>
        <taxon>Vertebrata</taxon>
        <taxon>Euteleostomi</taxon>
        <taxon>Actinopterygii</taxon>
        <taxon>Neopterygii</taxon>
        <taxon>Teleostei</taxon>
        <taxon>Anguilliformes</taxon>
        <taxon>Anguillidae</taxon>
        <taxon>Anguilla</taxon>
    </lineage>
</organism>
<reference evidence="1" key="1">
    <citation type="submission" date="2014-11" db="EMBL/GenBank/DDBJ databases">
        <authorList>
            <person name="Amaro Gonzalez C."/>
        </authorList>
    </citation>
    <scope>NUCLEOTIDE SEQUENCE</scope>
</reference>
<protein>
    <submittedName>
        <fullName evidence="1">Uncharacterized protein</fullName>
    </submittedName>
</protein>
<dbReference type="EMBL" id="GBXM01083424">
    <property type="protein sequence ID" value="JAH25153.1"/>
    <property type="molecule type" value="Transcribed_RNA"/>
</dbReference>